<keyword evidence="3" id="KW-1185">Reference proteome</keyword>
<dbReference type="RefSeq" id="WP_093231027.1">
    <property type="nucleotide sequence ID" value="NZ_FORR01000016.1"/>
</dbReference>
<feature type="coiled-coil region" evidence="1">
    <location>
        <begin position="73"/>
        <end position="178"/>
    </location>
</feature>
<name>A0A1I3T8T1_9BACL</name>
<dbReference type="Proteomes" id="UP000199545">
    <property type="component" value="Unassembled WGS sequence"/>
</dbReference>
<sequence length="350" mass="40144">MAKITEKDTKATILKALREAEKRIAELEKGKLDPVAETTAKKKTETITKANQIMEVDIEDKIKDLSKSVNSLLSKISEDIAEQKNNLKTVKEAIAIKEAELKELFGIEKEAHTLAGLVNAHQELKLAQEKELIEAKEKATAELNEIIAQTKKAREEYEALVKEQKEKLAQSQKRAEEEFKYNFERHKKMSHDKLEDELASRRKEFNLEMEKRNAELDTYKKSLDEREVAIQKREQKMNELEAEVAAFPQKLEEVKAEAEKKAEAEIKKVLAIREAALKREVEADRRILETERDNLKEQLARANETIATLQAKLDEAYKRIQEMGIQMVSSSNESKAFDKIAALVTEKNNK</sequence>
<dbReference type="STRING" id="46223.SAMN05421852_1168"/>
<evidence type="ECO:0000313" key="2">
    <source>
        <dbReference type="EMBL" id="SFJ66066.1"/>
    </source>
</evidence>
<gene>
    <name evidence="2" type="ORF">SAMN05421852_1168</name>
</gene>
<keyword evidence="1" id="KW-0175">Coiled coil</keyword>
<evidence type="ECO:0000313" key="3">
    <source>
        <dbReference type="Proteomes" id="UP000199545"/>
    </source>
</evidence>
<dbReference type="EMBL" id="FORR01000016">
    <property type="protein sequence ID" value="SFJ66066.1"/>
    <property type="molecule type" value="Genomic_DNA"/>
</dbReference>
<feature type="coiled-coil region" evidence="1">
    <location>
        <begin position="223"/>
        <end position="326"/>
    </location>
</feature>
<evidence type="ECO:0000256" key="1">
    <source>
        <dbReference type="SAM" id="Coils"/>
    </source>
</evidence>
<proteinExistence type="predicted"/>
<dbReference type="AlphaFoldDB" id="A0A1I3T8T1"/>
<dbReference type="OrthoDB" id="2988175at2"/>
<organism evidence="2 3">
    <name type="scientific">Thermoflavimicrobium dichotomicum</name>
    <dbReference type="NCBI Taxonomy" id="46223"/>
    <lineage>
        <taxon>Bacteria</taxon>
        <taxon>Bacillati</taxon>
        <taxon>Bacillota</taxon>
        <taxon>Bacilli</taxon>
        <taxon>Bacillales</taxon>
        <taxon>Thermoactinomycetaceae</taxon>
        <taxon>Thermoflavimicrobium</taxon>
    </lineage>
</organism>
<reference evidence="2 3" key="1">
    <citation type="submission" date="2016-10" db="EMBL/GenBank/DDBJ databases">
        <authorList>
            <person name="de Groot N.N."/>
        </authorList>
    </citation>
    <scope>NUCLEOTIDE SEQUENCE [LARGE SCALE GENOMIC DNA]</scope>
    <source>
        <strain evidence="2 3">DSM 44778</strain>
    </source>
</reference>
<protein>
    <submittedName>
        <fullName evidence="2">Uncharacterized protein</fullName>
    </submittedName>
</protein>
<accession>A0A1I3T8T1</accession>